<dbReference type="InterPro" id="IPR050584">
    <property type="entry name" value="Cholesterol_7-desaturase"/>
</dbReference>
<keyword evidence="7" id="KW-0223">Dioxygenase</keyword>
<evidence type="ECO:0000256" key="1">
    <source>
        <dbReference type="ARBA" id="ARBA00022714"/>
    </source>
</evidence>
<gene>
    <name evidence="7" type="ORF">KME32_14910</name>
</gene>
<keyword evidence="1" id="KW-0001">2Fe-2S</keyword>
<keyword evidence="2" id="KW-0479">Metal-binding</keyword>
<keyword evidence="5" id="KW-0411">Iron-sulfur</keyword>
<dbReference type="AlphaFoldDB" id="A0A951Q150"/>
<dbReference type="PANTHER" id="PTHR21266">
    <property type="entry name" value="IRON-SULFUR DOMAIN CONTAINING PROTEIN"/>
    <property type="match status" value="1"/>
</dbReference>
<proteinExistence type="predicted"/>
<dbReference type="Gene3D" id="2.102.10.10">
    <property type="entry name" value="Rieske [2Fe-2S] iron-sulphur domain"/>
    <property type="match status" value="1"/>
</dbReference>
<name>A0A951Q150_9NOST</name>
<dbReference type="Proteomes" id="UP000715781">
    <property type="component" value="Unassembled WGS sequence"/>
</dbReference>
<dbReference type="Pfam" id="PF00355">
    <property type="entry name" value="Rieske"/>
    <property type="match status" value="1"/>
</dbReference>
<evidence type="ECO:0000256" key="2">
    <source>
        <dbReference type="ARBA" id="ARBA00022723"/>
    </source>
</evidence>
<dbReference type="PANTHER" id="PTHR21266:SF60">
    <property type="entry name" value="3-KETOSTEROID-9-ALPHA-MONOOXYGENASE, OXYGENASE COMPONENT"/>
    <property type="match status" value="1"/>
</dbReference>
<protein>
    <submittedName>
        <fullName evidence="7">Aromatic ring-hydroxylating dioxygenase subunit alpha</fullName>
    </submittedName>
</protein>
<sequence length="347" mass="39847">MQFADFWYIVALSEQLRPNTVLARTVLGEWLAIFRGEDGQAVALRDRCLHRSSRLSAGKVCEGALQCPYHGWVYDQGGNVIAVPAEGEDFKPSQQRQAKRYATKEQDGYIYVRLANTPSEEFEPFSMPHYGESGWETVRVINRFANNVTNCAENFIDIPHTAFVHPGVFRTSRQQKLEMTVERWNGSVLVEYRNENSNLGWYSRFLNREGAEIKHSDRFYMPNITSVEYQMGRDAFGGFHQRHLFITSQSIPETDNSTLVYTDVTYNYGIWNKLARPFVRWTAQHIIRQDIEILGVQGEAIAKYGTQFSNTPADTIHVFVESIRAAISRGEDPRLLPNQSVNITFWV</sequence>
<evidence type="ECO:0000256" key="3">
    <source>
        <dbReference type="ARBA" id="ARBA00023002"/>
    </source>
</evidence>
<evidence type="ECO:0000313" key="7">
    <source>
        <dbReference type="EMBL" id="MBW4562410.1"/>
    </source>
</evidence>
<reference evidence="7" key="2">
    <citation type="journal article" date="2022" name="Microbiol. Resour. Announc.">
        <title>Metagenome Sequencing to Explore Phylogenomics of Terrestrial Cyanobacteria.</title>
        <authorList>
            <person name="Ward R.D."/>
            <person name="Stajich J.E."/>
            <person name="Johansen J.R."/>
            <person name="Huntemann M."/>
            <person name="Clum A."/>
            <person name="Foster B."/>
            <person name="Foster B."/>
            <person name="Roux S."/>
            <person name="Palaniappan K."/>
            <person name="Varghese N."/>
            <person name="Mukherjee S."/>
            <person name="Reddy T.B.K."/>
            <person name="Daum C."/>
            <person name="Copeland A."/>
            <person name="Chen I.A."/>
            <person name="Ivanova N.N."/>
            <person name="Kyrpides N.C."/>
            <person name="Shapiro N."/>
            <person name="Eloe-Fadrosh E.A."/>
            <person name="Pietrasiak N."/>
        </authorList>
    </citation>
    <scope>NUCLEOTIDE SEQUENCE</scope>
    <source>
        <strain evidence="7">JT2-VF2</strain>
    </source>
</reference>
<dbReference type="Gene3D" id="3.90.380.10">
    <property type="entry name" value="Naphthalene 1,2-dioxygenase Alpha Subunit, Chain A, domain 1"/>
    <property type="match status" value="1"/>
</dbReference>
<accession>A0A951Q150</accession>
<dbReference type="SUPFAM" id="SSF55961">
    <property type="entry name" value="Bet v1-like"/>
    <property type="match status" value="1"/>
</dbReference>
<dbReference type="GO" id="GO:0004497">
    <property type="term" value="F:monooxygenase activity"/>
    <property type="evidence" value="ECO:0007669"/>
    <property type="project" value="UniProtKB-ARBA"/>
</dbReference>
<dbReference type="GO" id="GO:0051213">
    <property type="term" value="F:dioxygenase activity"/>
    <property type="evidence" value="ECO:0007669"/>
    <property type="project" value="UniProtKB-KW"/>
</dbReference>
<dbReference type="CDD" id="cd03469">
    <property type="entry name" value="Rieske_RO_Alpha_N"/>
    <property type="match status" value="1"/>
</dbReference>
<evidence type="ECO:0000259" key="6">
    <source>
        <dbReference type="PROSITE" id="PS51296"/>
    </source>
</evidence>
<evidence type="ECO:0000256" key="5">
    <source>
        <dbReference type="ARBA" id="ARBA00023014"/>
    </source>
</evidence>
<dbReference type="GO" id="GO:0016705">
    <property type="term" value="F:oxidoreductase activity, acting on paired donors, with incorporation or reduction of molecular oxygen"/>
    <property type="evidence" value="ECO:0007669"/>
    <property type="project" value="UniProtKB-ARBA"/>
</dbReference>
<feature type="domain" description="Rieske" evidence="6">
    <location>
        <begin position="7"/>
        <end position="112"/>
    </location>
</feature>
<dbReference type="GO" id="GO:0046872">
    <property type="term" value="F:metal ion binding"/>
    <property type="evidence" value="ECO:0007669"/>
    <property type="project" value="UniProtKB-KW"/>
</dbReference>
<keyword evidence="3" id="KW-0560">Oxidoreductase</keyword>
<keyword evidence="4" id="KW-0408">Iron</keyword>
<evidence type="ECO:0000256" key="4">
    <source>
        <dbReference type="ARBA" id="ARBA00023004"/>
    </source>
</evidence>
<dbReference type="EMBL" id="JAHHHN010000007">
    <property type="protein sequence ID" value="MBW4562410.1"/>
    <property type="molecule type" value="Genomic_DNA"/>
</dbReference>
<reference evidence="7" key="1">
    <citation type="submission" date="2021-05" db="EMBL/GenBank/DDBJ databases">
        <authorList>
            <person name="Pietrasiak N."/>
            <person name="Ward R."/>
            <person name="Stajich J.E."/>
            <person name="Kurbessoian T."/>
        </authorList>
    </citation>
    <scope>NUCLEOTIDE SEQUENCE</scope>
    <source>
        <strain evidence="7">JT2-VF2</strain>
    </source>
</reference>
<dbReference type="InterPro" id="IPR044043">
    <property type="entry name" value="VanA_C_cat"/>
</dbReference>
<dbReference type="SUPFAM" id="SSF50022">
    <property type="entry name" value="ISP domain"/>
    <property type="match status" value="1"/>
</dbReference>
<comment type="caution">
    <text evidence="7">The sequence shown here is derived from an EMBL/GenBank/DDBJ whole genome shotgun (WGS) entry which is preliminary data.</text>
</comment>
<dbReference type="Pfam" id="PF19112">
    <property type="entry name" value="VanA_C"/>
    <property type="match status" value="1"/>
</dbReference>
<dbReference type="PROSITE" id="PS51296">
    <property type="entry name" value="RIESKE"/>
    <property type="match status" value="1"/>
</dbReference>
<dbReference type="InterPro" id="IPR017941">
    <property type="entry name" value="Rieske_2Fe-2S"/>
</dbReference>
<dbReference type="GO" id="GO:0051537">
    <property type="term" value="F:2 iron, 2 sulfur cluster binding"/>
    <property type="evidence" value="ECO:0007669"/>
    <property type="project" value="UniProtKB-KW"/>
</dbReference>
<organism evidence="7 8">
    <name type="scientific">Mojavia pulchra JT2-VF2</name>
    <dbReference type="NCBI Taxonomy" id="287848"/>
    <lineage>
        <taxon>Bacteria</taxon>
        <taxon>Bacillati</taxon>
        <taxon>Cyanobacteriota</taxon>
        <taxon>Cyanophyceae</taxon>
        <taxon>Nostocales</taxon>
        <taxon>Nostocaceae</taxon>
    </lineage>
</organism>
<dbReference type="InterPro" id="IPR036922">
    <property type="entry name" value="Rieske_2Fe-2S_sf"/>
</dbReference>
<evidence type="ECO:0000313" key="8">
    <source>
        <dbReference type="Proteomes" id="UP000715781"/>
    </source>
</evidence>